<dbReference type="PRINTS" id="PR00412">
    <property type="entry name" value="EPOXHYDRLASE"/>
</dbReference>
<dbReference type="GO" id="GO:0016787">
    <property type="term" value="F:hydrolase activity"/>
    <property type="evidence" value="ECO:0007669"/>
    <property type="project" value="UniProtKB-KW"/>
</dbReference>
<comment type="similarity">
    <text evidence="2">Belongs to the AB hydrolase superfamily. Epoxide hydrolase family.</text>
</comment>
<dbReference type="InterPro" id="IPR029058">
    <property type="entry name" value="AB_hydrolase_fold"/>
</dbReference>
<dbReference type="InterPro" id="IPR000073">
    <property type="entry name" value="AB_hydrolase_1"/>
</dbReference>
<keyword evidence="5" id="KW-1185">Reference proteome</keyword>
<feature type="domain" description="AB hydrolase-1" evidence="3">
    <location>
        <begin position="29"/>
        <end position="132"/>
    </location>
</feature>
<dbReference type="GeneID" id="54485323"/>
<gene>
    <name evidence="4" type="ORF">EJ05DRAFT_477541</name>
</gene>
<dbReference type="EMBL" id="ML996575">
    <property type="protein sequence ID" value="KAF2756374.1"/>
    <property type="molecule type" value="Genomic_DNA"/>
</dbReference>
<accession>A0A6A6W2Y2</accession>
<evidence type="ECO:0000313" key="4">
    <source>
        <dbReference type="EMBL" id="KAF2756374.1"/>
    </source>
</evidence>
<dbReference type="SUPFAM" id="SSF53474">
    <property type="entry name" value="alpha/beta-Hydrolases"/>
    <property type="match status" value="1"/>
</dbReference>
<dbReference type="RefSeq" id="XP_033598825.1">
    <property type="nucleotide sequence ID" value="XM_033744269.1"/>
</dbReference>
<dbReference type="Gene3D" id="3.40.50.1820">
    <property type="entry name" value="alpha/beta hydrolase"/>
    <property type="match status" value="1"/>
</dbReference>
<organism evidence="4 5">
    <name type="scientific">Pseudovirgaria hyperparasitica</name>
    <dbReference type="NCBI Taxonomy" id="470096"/>
    <lineage>
        <taxon>Eukaryota</taxon>
        <taxon>Fungi</taxon>
        <taxon>Dikarya</taxon>
        <taxon>Ascomycota</taxon>
        <taxon>Pezizomycotina</taxon>
        <taxon>Dothideomycetes</taxon>
        <taxon>Dothideomycetes incertae sedis</taxon>
        <taxon>Acrospermales</taxon>
        <taxon>Acrospermaceae</taxon>
        <taxon>Pseudovirgaria</taxon>
    </lineage>
</organism>
<dbReference type="InterPro" id="IPR000639">
    <property type="entry name" value="Epox_hydrolase-like"/>
</dbReference>
<evidence type="ECO:0000259" key="3">
    <source>
        <dbReference type="Pfam" id="PF00561"/>
    </source>
</evidence>
<reference evidence="4" key="1">
    <citation type="journal article" date="2020" name="Stud. Mycol.">
        <title>101 Dothideomycetes genomes: a test case for predicting lifestyles and emergence of pathogens.</title>
        <authorList>
            <person name="Haridas S."/>
            <person name="Albert R."/>
            <person name="Binder M."/>
            <person name="Bloem J."/>
            <person name="Labutti K."/>
            <person name="Salamov A."/>
            <person name="Andreopoulos B."/>
            <person name="Baker S."/>
            <person name="Barry K."/>
            <person name="Bills G."/>
            <person name="Bluhm B."/>
            <person name="Cannon C."/>
            <person name="Castanera R."/>
            <person name="Culley D."/>
            <person name="Daum C."/>
            <person name="Ezra D."/>
            <person name="Gonzalez J."/>
            <person name="Henrissat B."/>
            <person name="Kuo A."/>
            <person name="Liang C."/>
            <person name="Lipzen A."/>
            <person name="Lutzoni F."/>
            <person name="Magnuson J."/>
            <person name="Mondo S."/>
            <person name="Nolan M."/>
            <person name="Ohm R."/>
            <person name="Pangilinan J."/>
            <person name="Park H.-J."/>
            <person name="Ramirez L."/>
            <person name="Alfaro M."/>
            <person name="Sun H."/>
            <person name="Tritt A."/>
            <person name="Yoshinaga Y."/>
            <person name="Zwiers L.-H."/>
            <person name="Turgeon B."/>
            <person name="Goodwin S."/>
            <person name="Spatafora J."/>
            <person name="Crous P."/>
            <person name="Grigoriev I."/>
        </authorList>
    </citation>
    <scope>NUCLEOTIDE SEQUENCE</scope>
    <source>
        <strain evidence="4">CBS 121739</strain>
    </source>
</reference>
<dbReference type="AlphaFoldDB" id="A0A6A6W2Y2"/>
<dbReference type="Proteomes" id="UP000799437">
    <property type="component" value="Unassembled WGS sequence"/>
</dbReference>
<evidence type="ECO:0000256" key="1">
    <source>
        <dbReference type="ARBA" id="ARBA00022801"/>
    </source>
</evidence>
<dbReference type="Pfam" id="PF00561">
    <property type="entry name" value="Abhydrolase_1"/>
    <property type="match status" value="1"/>
</dbReference>
<evidence type="ECO:0000256" key="2">
    <source>
        <dbReference type="ARBA" id="ARBA00038334"/>
    </source>
</evidence>
<evidence type="ECO:0000313" key="5">
    <source>
        <dbReference type="Proteomes" id="UP000799437"/>
    </source>
</evidence>
<dbReference type="OrthoDB" id="408373at2759"/>
<sequence>MSTNPTEHSVSYAPDKHISYLDSGPRDGPLIIFSHGWPGCAEVWSMQASHFNRLGLRTISVDQPGYGNSSTGGALSDYRLETLVSALHAVYKASGAVAPALWIGHDWGATIVWSVAAHHPDICAGVACVAVPYMTLELGLQGLRETINRDLYPADEHPNGPWDYQAYYETNFEDATRGYEADVAAFTKAVHVKGNPEALGKPAPTAGVSKEGGRFGPGAILPAEDAIPMKMTVFDGKEWIWDLLRAKMLKTGYRWGNAYYMNHGVNRAYTLEKSVNGGVLEMPTLFINAKWDSVCSSDASPKLPVKMREFCKGLTEVDVDAGHHAQLERYEDVNRAIEGWLRGKLSGWYDGTGVKL</sequence>
<proteinExistence type="inferred from homology"/>
<dbReference type="PANTHER" id="PTHR43329">
    <property type="entry name" value="EPOXIDE HYDROLASE"/>
    <property type="match status" value="1"/>
</dbReference>
<protein>
    <submittedName>
        <fullName evidence="4">Alpha/beta-hydrolase</fullName>
    </submittedName>
</protein>
<name>A0A6A6W2Y2_9PEZI</name>
<keyword evidence="1 4" id="KW-0378">Hydrolase</keyword>